<evidence type="ECO:0000313" key="2">
    <source>
        <dbReference type="Proteomes" id="UP000516361"/>
    </source>
</evidence>
<gene>
    <name evidence="1" type="ORF">OSSY52_01990</name>
</gene>
<name>A0A7G1G1K5_9BACT</name>
<sequence length="65" mass="7050">MDVAALASNLKMMDTGMKISTSVTKKAMDTTNLVGDMILENIQKSTVDVSMAKDPNLGNYIDLRV</sequence>
<evidence type="ECO:0008006" key="3">
    <source>
        <dbReference type="Google" id="ProtNLM"/>
    </source>
</evidence>
<keyword evidence="2" id="KW-1185">Reference proteome</keyword>
<evidence type="ECO:0000313" key="1">
    <source>
        <dbReference type="EMBL" id="BBE30058.1"/>
    </source>
</evidence>
<dbReference type="InterPro" id="IPR025906">
    <property type="entry name" value="YjfB_motility"/>
</dbReference>
<dbReference type="RefSeq" id="WP_190615194.1">
    <property type="nucleotide sequence ID" value="NZ_AP018712.1"/>
</dbReference>
<accession>A0A7G1G1K5</accession>
<reference evidence="1 2" key="1">
    <citation type="submission" date="2018-06" db="EMBL/GenBank/DDBJ databases">
        <title>Genome sequencing of Oceanotoga sp. sy52.</title>
        <authorList>
            <person name="Mori K."/>
        </authorList>
    </citation>
    <scope>NUCLEOTIDE SEQUENCE [LARGE SCALE GENOMIC DNA]</scope>
    <source>
        <strain evidence="2">sy52</strain>
    </source>
</reference>
<organism evidence="1 2">
    <name type="scientific">Tepiditoga spiralis</name>
    <dbReference type="NCBI Taxonomy" id="2108365"/>
    <lineage>
        <taxon>Bacteria</taxon>
        <taxon>Thermotogati</taxon>
        <taxon>Thermotogota</taxon>
        <taxon>Thermotogae</taxon>
        <taxon>Petrotogales</taxon>
        <taxon>Petrotogaceae</taxon>
        <taxon>Tepiditoga</taxon>
    </lineage>
</organism>
<dbReference type="Proteomes" id="UP000516361">
    <property type="component" value="Chromosome"/>
</dbReference>
<dbReference type="EMBL" id="AP018712">
    <property type="protein sequence ID" value="BBE30058.1"/>
    <property type="molecule type" value="Genomic_DNA"/>
</dbReference>
<dbReference type="Pfam" id="PF14070">
    <property type="entry name" value="YjfB_motility"/>
    <property type="match status" value="1"/>
</dbReference>
<dbReference type="KEGG" id="ocy:OSSY52_01990"/>
<dbReference type="AlphaFoldDB" id="A0A7G1G1K5"/>
<dbReference type="InParanoid" id="A0A7G1G1K5"/>
<protein>
    <recommendedName>
        <fullName evidence="3">Motility protein</fullName>
    </recommendedName>
</protein>
<proteinExistence type="predicted"/>